<dbReference type="SUPFAM" id="SSF50037">
    <property type="entry name" value="C-terminal domain of transcriptional repressors"/>
    <property type="match status" value="1"/>
</dbReference>
<dbReference type="PROSITE" id="PS51733">
    <property type="entry name" value="BPL_LPL_CATALYTIC"/>
    <property type="match status" value="1"/>
</dbReference>
<keyword evidence="2" id="KW-0067">ATP-binding</keyword>
<dbReference type="GO" id="GO:0003677">
    <property type="term" value="F:DNA binding"/>
    <property type="evidence" value="ECO:0007669"/>
    <property type="project" value="UniProtKB-UniRule"/>
</dbReference>
<dbReference type="InterPro" id="IPR004408">
    <property type="entry name" value="Biotin_CoA_COase_ligase"/>
</dbReference>
<protein>
    <recommendedName>
        <fullName evidence="2">Bifunctional ligase/repressor BirA</fullName>
    </recommendedName>
    <alternativeName>
        <fullName evidence="2">Biotin operon repressor</fullName>
    </alternativeName>
    <alternativeName>
        <fullName evidence="2">Biotin--[acetyl-CoA-carboxylase] ligase</fullName>
        <ecNumber evidence="2">6.3.4.15</ecNumber>
    </alternativeName>
    <alternativeName>
        <fullName evidence="2">Biotin--protein ligase</fullName>
    </alternativeName>
    <alternativeName>
        <fullName evidence="2">Biotin-[acetyl-CoA carboxylase] synthetase</fullName>
    </alternativeName>
</protein>
<comment type="similarity">
    <text evidence="2">Belongs to the biotin--protein ligase family.</text>
</comment>
<keyword evidence="2" id="KW-0547">Nucleotide-binding</keyword>
<dbReference type="OrthoDB" id="9807064at2"/>
<dbReference type="InterPro" id="IPR004143">
    <property type="entry name" value="BPL_LPL_catalytic"/>
</dbReference>
<feature type="domain" description="BPL/LPL catalytic" evidence="3">
    <location>
        <begin position="67"/>
        <end position="257"/>
    </location>
</feature>
<keyword evidence="2" id="KW-0678">Repressor</keyword>
<feature type="DNA-binding region" description="H-T-H motif" evidence="2">
    <location>
        <begin position="23"/>
        <end position="42"/>
    </location>
</feature>
<dbReference type="RefSeq" id="WP_109718572.1">
    <property type="nucleotide sequence ID" value="NZ_QEQK01000001.1"/>
</dbReference>
<dbReference type="GO" id="GO:0005524">
    <property type="term" value="F:ATP binding"/>
    <property type="evidence" value="ECO:0007669"/>
    <property type="project" value="UniProtKB-UniRule"/>
</dbReference>
<organism evidence="4 5">
    <name type="scientific">Abyssibacter profundi</name>
    <dbReference type="NCBI Taxonomy" id="2182787"/>
    <lineage>
        <taxon>Bacteria</taxon>
        <taxon>Pseudomonadati</taxon>
        <taxon>Pseudomonadota</taxon>
        <taxon>Gammaproteobacteria</taxon>
        <taxon>Chromatiales</taxon>
        <taxon>Oceanococcaceae</taxon>
        <taxon>Abyssibacter</taxon>
    </lineage>
</organism>
<keyword evidence="2" id="KW-0805">Transcription regulation</keyword>
<comment type="function">
    <text evidence="2">Acts both as a biotin--[acetyl-CoA-carboxylase] ligase and a biotin-operon repressor. In the presence of ATP, BirA activates biotin to form the BirA-biotinyl-5'-adenylate (BirA-bio-5'-AMP or holoBirA) complex. HoloBirA can either transfer the biotinyl moiety to the biotin carboxyl carrier protein (BCCP) subunit of acetyl-CoA carboxylase, or bind to the biotin operator site and inhibit transcription of the operon.</text>
</comment>
<comment type="caution">
    <text evidence="4">The sequence shown here is derived from an EMBL/GenBank/DDBJ whole genome shotgun (WGS) entry which is preliminary data.</text>
</comment>
<dbReference type="SUPFAM" id="SSF46785">
    <property type="entry name" value="Winged helix' DNA-binding domain"/>
    <property type="match status" value="1"/>
</dbReference>
<dbReference type="GO" id="GO:0006355">
    <property type="term" value="P:regulation of DNA-templated transcription"/>
    <property type="evidence" value="ECO:0007669"/>
    <property type="project" value="UniProtKB-UniRule"/>
</dbReference>
<dbReference type="PANTHER" id="PTHR12835">
    <property type="entry name" value="BIOTIN PROTEIN LIGASE"/>
    <property type="match status" value="1"/>
</dbReference>
<keyword evidence="1 2" id="KW-0436">Ligase</keyword>
<dbReference type="HAMAP" id="MF_00978">
    <property type="entry name" value="Bifunct_BirA"/>
    <property type="match status" value="1"/>
</dbReference>
<dbReference type="Pfam" id="PF08279">
    <property type="entry name" value="HTH_11"/>
    <property type="match status" value="1"/>
</dbReference>
<evidence type="ECO:0000256" key="2">
    <source>
        <dbReference type="HAMAP-Rule" id="MF_00978"/>
    </source>
</evidence>
<accession>A0A363UQJ7</accession>
<keyword evidence="2" id="KW-0804">Transcription</keyword>
<feature type="binding site" evidence="2">
    <location>
        <position position="112"/>
    </location>
    <ligand>
        <name>biotin</name>
        <dbReference type="ChEBI" id="CHEBI:57586"/>
    </ligand>
</feature>
<dbReference type="Gene3D" id="2.30.30.100">
    <property type="match status" value="1"/>
</dbReference>
<dbReference type="Gene3D" id="3.30.930.10">
    <property type="entry name" value="Bira Bifunctional Protein, Domain 2"/>
    <property type="match status" value="1"/>
</dbReference>
<dbReference type="InterPro" id="IPR013196">
    <property type="entry name" value="HTH_11"/>
</dbReference>
<dbReference type="InterPro" id="IPR008988">
    <property type="entry name" value="Transcriptional_repressor_C"/>
</dbReference>
<dbReference type="EMBL" id="QEQK01000001">
    <property type="protein sequence ID" value="PWN57716.1"/>
    <property type="molecule type" value="Genomic_DNA"/>
</dbReference>
<dbReference type="InterPro" id="IPR036388">
    <property type="entry name" value="WH-like_DNA-bd_sf"/>
</dbReference>
<dbReference type="CDD" id="cd16442">
    <property type="entry name" value="BPL"/>
    <property type="match status" value="1"/>
</dbReference>
<evidence type="ECO:0000313" key="4">
    <source>
        <dbReference type="EMBL" id="PWN57716.1"/>
    </source>
</evidence>
<dbReference type="Gene3D" id="1.10.10.10">
    <property type="entry name" value="Winged helix-like DNA-binding domain superfamily/Winged helix DNA-binding domain"/>
    <property type="match status" value="1"/>
</dbReference>
<keyword evidence="2" id="KW-0238">DNA-binding</keyword>
<dbReference type="NCBIfam" id="TIGR00121">
    <property type="entry name" value="birA_ligase"/>
    <property type="match status" value="1"/>
</dbReference>
<evidence type="ECO:0000256" key="1">
    <source>
        <dbReference type="ARBA" id="ARBA00022598"/>
    </source>
</evidence>
<dbReference type="InterPro" id="IPR036390">
    <property type="entry name" value="WH_DNA-bd_sf"/>
</dbReference>
<dbReference type="AlphaFoldDB" id="A0A363UQJ7"/>
<comment type="caution">
    <text evidence="2">Lacks conserved residue(s) required for the propagation of feature annotation.</text>
</comment>
<dbReference type="GO" id="GO:0005737">
    <property type="term" value="C:cytoplasm"/>
    <property type="evidence" value="ECO:0007669"/>
    <property type="project" value="TreeGrafter"/>
</dbReference>
<gene>
    <name evidence="2" type="primary">birA</name>
    <name evidence="4" type="ORF">DEH80_00825</name>
</gene>
<name>A0A363UQJ7_9GAMM</name>
<dbReference type="PANTHER" id="PTHR12835:SF5">
    <property type="entry name" value="BIOTIN--PROTEIN LIGASE"/>
    <property type="match status" value="1"/>
</dbReference>
<feature type="binding site" evidence="2">
    <location>
        <position position="180"/>
    </location>
    <ligand>
        <name>biotin</name>
        <dbReference type="ChEBI" id="CHEBI:57586"/>
    </ligand>
</feature>
<evidence type="ECO:0000313" key="5">
    <source>
        <dbReference type="Proteomes" id="UP000251800"/>
    </source>
</evidence>
<dbReference type="SUPFAM" id="SSF55681">
    <property type="entry name" value="Class II aaRS and biotin synthetases"/>
    <property type="match status" value="1"/>
</dbReference>
<keyword evidence="2" id="KW-0092">Biotin</keyword>
<dbReference type="InterPro" id="IPR030855">
    <property type="entry name" value="Bifunct_BirA"/>
</dbReference>
<reference evidence="4 5" key="1">
    <citation type="submission" date="2018-05" db="EMBL/GenBank/DDBJ databases">
        <title>Abyssibacter profundi OUC007T gen. nov., sp. nov, a marine bacterium isolated from seawater of the Mariana Trench.</title>
        <authorList>
            <person name="Zhou S."/>
        </authorList>
    </citation>
    <scope>NUCLEOTIDE SEQUENCE [LARGE SCALE GENOMIC DNA]</scope>
    <source>
        <strain evidence="4 5">OUC007</strain>
    </source>
</reference>
<dbReference type="Proteomes" id="UP000251800">
    <property type="component" value="Unassembled WGS sequence"/>
</dbReference>
<dbReference type="GO" id="GO:0004077">
    <property type="term" value="F:biotin--[biotin carboxyl-carrier protein] ligase activity"/>
    <property type="evidence" value="ECO:0007669"/>
    <property type="project" value="UniProtKB-UniRule"/>
</dbReference>
<dbReference type="InterPro" id="IPR045864">
    <property type="entry name" value="aa-tRNA-synth_II/BPL/LPL"/>
</dbReference>
<sequence length="314" mass="33756">MAGVTTLNDSVLIGLADGAWQSGESLAQAAGISRAAIHKRIQKLRDAGWPIEAEAGHGYRLPGGWDRLDAEQLQSRAPQAWQVTVLDETSGTNAWLAEQSYAGPHLVLAEQQTAGRGRRGRSWHSPPGLNLYASVDWQFDCASSQLGPLGLVVALSLAAAIDRPGVGIKWPNDLVVDGQKLAGILIEASGELAGPVRAIIGMGCNVWMREGPRLDQPWTSLARLGWRGCRTDLATALMQQLDGDLRRFSEQGFAPFLPRYQALDVLDGASVRVEQAGRIRMGRARGVDLGGRLQCEIDGQLVALASGEVSVRRQ</sequence>
<feature type="binding site" evidence="2">
    <location>
        <begin position="116"/>
        <end position="118"/>
    </location>
    <ligand>
        <name>biotin</name>
        <dbReference type="ChEBI" id="CHEBI:57586"/>
    </ligand>
</feature>
<comment type="catalytic activity">
    <reaction evidence="2">
        <text>biotin + L-lysyl-[protein] + ATP = N(6)-biotinyl-L-lysyl-[protein] + AMP + diphosphate + H(+)</text>
        <dbReference type="Rhea" id="RHEA:11756"/>
        <dbReference type="Rhea" id="RHEA-COMP:9752"/>
        <dbReference type="Rhea" id="RHEA-COMP:10505"/>
        <dbReference type="ChEBI" id="CHEBI:15378"/>
        <dbReference type="ChEBI" id="CHEBI:29969"/>
        <dbReference type="ChEBI" id="CHEBI:30616"/>
        <dbReference type="ChEBI" id="CHEBI:33019"/>
        <dbReference type="ChEBI" id="CHEBI:57586"/>
        <dbReference type="ChEBI" id="CHEBI:83144"/>
        <dbReference type="ChEBI" id="CHEBI:456215"/>
        <dbReference type="EC" id="6.3.4.15"/>
    </reaction>
</comment>
<proteinExistence type="inferred from homology"/>
<evidence type="ECO:0000259" key="3">
    <source>
        <dbReference type="PROSITE" id="PS51733"/>
    </source>
</evidence>
<keyword evidence="5" id="KW-1185">Reference proteome</keyword>
<dbReference type="Pfam" id="PF03099">
    <property type="entry name" value="BPL_LplA_LipB"/>
    <property type="match status" value="1"/>
</dbReference>
<dbReference type="EC" id="6.3.4.15" evidence="2"/>